<feature type="chain" id="PRO_5013695700" evidence="2">
    <location>
        <begin position="26"/>
        <end position="465"/>
    </location>
</feature>
<evidence type="ECO:0000313" key="3">
    <source>
        <dbReference type="EMBL" id="PDV99458.1"/>
    </source>
</evidence>
<evidence type="ECO:0000256" key="1">
    <source>
        <dbReference type="SAM" id="Phobius"/>
    </source>
</evidence>
<comment type="caution">
    <text evidence="3">The sequence shown here is derived from an EMBL/GenBank/DDBJ whole genome shotgun (WGS) entry which is preliminary data.</text>
</comment>
<accession>A0A2H3KMS7</accession>
<gene>
    <name evidence="3" type="ORF">A9Q02_22120</name>
</gene>
<reference evidence="3 4" key="1">
    <citation type="submission" date="2016-05" db="EMBL/GenBank/DDBJ databases">
        <authorList>
            <person name="Lavstsen T."/>
            <person name="Jespersen J.S."/>
        </authorList>
    </citation>
    <scope>NUCLEOTIDE SEQUENCE [LARGE SCALE GENOMIC DNA]</scope>
    <source>
        <strain evidence="3 4">B7-9</strain>
    </source>
</reference>
<dbReference type="RefSeq" id="WP_097651856.1">
    <property type="nucleotide sequence ID" value="NZ_LYXE01000070.1"/>
</dbReference>
<keyword evidence="4" id="KW-1185">Reference proteome</keyword>
<dbReference type="EMBL" id="LYXE01000070">
    <property type="protein sequence ID" value="PDV99458.1"/>
    <property type="molecule type" value="Genomic_DNA"/>
</dbReference>
<evidence type="ECO:0000313" key="4">
    <source>
        <dbReference type="Proteomes" id="UP000220922"/>
    </source>
</evidence>
<organism evidence="3 4">
    <name type="scientific">Candidatus Chloroploca asiatica</name>
    <dbReference type="NCBI Taxonomy" id="1506545"/>
    <lineage>
        <taxon>Bacteria</taxon>
        <taxon>Bacillati</taxon>
        <taxon>Chloroflexota</taxon>
        <taxon>Chloroflexia</taxon>
        <taxon>Chloroflexales</taxon>
        <taxon>Chloroflexineae</taxon>
        <taxon>Oscillochloridaceae</taxon>
        <taxon>Candidatus Chloroploca</taxon>
    </lineage>
</organism>
<evidence type="ECO:0000256" key="2">
    <source>
        <dbReference type="SAM" id="SignalP"/>
    </source>
</evidence>
<protein>
    <submittedName>
        <fullName evidence="3">Uncharacterized protein</fullName>
    </submittedName>
</protein>
<feature type="transmembrane region" description="Helical" evidence="1">
    <location>
        <begin position="408"/>
        <end position="429"/>
    </location>
</feature>
<dbReference type="AlphaFoldDB" id="A0A2H3KMS7"/>
<sequence>MRHTWLLCLLGLGVCWLLLASSAQAQGGLTATPARISAAGVTGERLTRTTVIRATMPITGLQGLATDLISDQGQAIPAPQITIQTSATQVVAGQVLTVTTTFDLGSIASGAYQGELLLTSANDVLSLPVTVQVKHPWGWALAVLLLGIAGGGVLTYYRQQVRPYDDILIRAGRLRSQLRNDPELLPSFRQQIERQLIDVEAALQGADLEQANSQLRTAEAIWLRWRRDRTNWHAQATFIKELEQRIASASMPTDTAYIHTVQQNLKDATRDAPLGTQEPDTVAGRLKAQQEAIADYQAIFEEIDSLLTQSRHDPSLQQRLRALETRLFTLDPSDAANRSLLQTELANLATEVVPPAPAPDATDAPFVLGGGRGVQPGIFAMPTMPSVAPVATSEAQAQHASGRRVGELWLSSGFLLVLLALVGLGQLYGNNATFGANLWTDYATLLAWGFGIEASRSAITGLGGK</sequence>
<feature type="signal peptide" evidence="2">
    <location>
        <begin position="1"/>
        <end position="25"/>
    </location>
</feature>
<keyword evidence="2" id="KW-0732">Signal</keyword>
<dbReference type="OrthoDB" id="142441at2"/>
<feature type="transmembrane region" description="Helical" evidence="1">
    <location>
        <begin position="137"/>
        <end position="157"/>
    </location>
</feature>
<name>A0A2H3KMS7_9CHLR</name>
<keyword evidence="1" id="KW-0812">Transmembrane</keyword>
<proteinExistence type="predicted"/>
<keyword evidence="1" id="KW-1133">Transmembrane helix</keyword>
<keyword evidence="1" id="KW-0472">Membrane</keyword>
<dbReference type="Proteomes" id="UP000220922">
    <property type="component" value="Unassembled WGS sequence"/>
</dbReference>